<sequence length="106" mass="11276">MSRKLTINAGIYNIFALIAQFVVNLMGIEKKIPAMDATMIVLALGIIAIIINIIAMIKCSRHGFSTAGPIFGLIGGILLIVPGLGLFAWIVLIISAILLFISKPKG</sequence>
<feature type="transmembrane region" description="Helical" evidence="1">
    <location>
        <begin position="37"/>
        <end position="57"/>
    </location>
</feature>
<keyword evidence="3" id="KW-1185">Reference proteome</keyword>
<reference evidence="2 3" key="1">
    <citation type="journal article" date="2022" name="Int. J. Syst. Evol. Microbiol.">
        <title>Apilactobacillus apisilvae sp. nov., Nicolia spurrieriana gen. nov. sp. nov., Bombilactobacillus folatiphilus sp. nov. and Bombilactobacillus thymidiniphilus sp. nov., four new lactic acid bacterial isolates from stingless bees Tetragonula carbonaria and Austroplebeia australis.</title>
        <authorList>
            <person name="Oliphant S.A."/>
            <person name="Watson-Haigh N.S."/>
            <person name="Sumby K.M."/>
            <person name="Gardner J."/>
            <person name="Groom S."/>
            <person name="Jiranek V."/>
        </authorList>
    </citation>
    <scope>NUCLEOTIDE SEQUENCE [LARGE SCALE GENOMIC DNA]</scope>
    <source>
        <strain evidence="2 3">SG5_A10</strain>
    </source>
</reference>
<evidence type="ECO:0000313" key="3">
    <source>
        <dbReference type="Proteomes" id="UP000831859"/>
    </source>
</evidence>
<keyword evidence="1" id="KW-1133">Transmembrane helix</keyword>
<dbReference type="RefSeq" id="WP_249510580.1">
    <property type="nucleotide sequence ID" value="NZ_CP093362.1"/>
</dbReference>
<dbReference type="EMBL" id="CP093362">
    <property type="protein sequence ID" value="UQS84594.1"/>
    <property type="molecule type" value="Genomic_DNA"/>
</dbReference>
<protein>
    <recommendedName>
        <fullName evidence="4">DUF4064 domain-containing protein</fullName>
    </recommendedName>
</protein>
<evidence type="ECO:0000256" key="1">
    <source>
        <dbReference type="SAM" id="Phobius"/>
    </source>
</evidence>
<feature type="transmembrane region" description="Helical" evidence="1">
    <location>
        <begin position="6"/>
        <end position="25"/>
    </location>
</feature>
<evidence type="ECO:0000313" key="2">
    <source>
        <dbReference type="EMBL" id="UQS84594.1"/>
    </source>
</evidence>
<name>A0ABY4PGG3_9LACO</name>
<organism evidence="2 3">
    <name type="scientific">Apilactobacillus apisilvae</name>
    <dbReference type="NCBI Taxonomy" id="2923364"/>
    <lineage>
        <taxon>Bacteria</taxon>
        <taxon>Bacillati</taxon>
        <taxon>Bacillota</taxon>
        <taxon>Bacilli</taxon>
        <taxon>Lactobacillales</taxon>
        <taxon>Lactobacillaceae</taxon>
        <taxon>Apilactobacillus</taxon>
    </lineage>
</organism>
<evidence type="ECO:0008006" key="4">
    <source>
        <dbReference type="Google" id="ProtNLM"/>
    </source>
</evidence>
<gene>
    <name evidence="2" type="ORF">MOO46_04905</name>
</gene>
<keyword evidence="1" id="KW-0472">Membrane</keyword>
<dbReference type="Proteomes" id="UP000831859">
    <property type="component" value="Chromosome"/>
</dbReference>
<keyword evidence="1" id="KW-0812">Transmembrane</keyword>
<feature type="transmembrane region" description="Helical" evidence="1">
    <location>
        <begin position="69"/>
        <end position="101"/>
    </location>
</feature>
<accession>A0ABY4PGG3</accession>
<proteinExistence type="predicted"/>